<reference evidence="1" key="1">
    <citation type="submission" date="2022-07" db="EMBL/GenBank/DDBJ databases">
        <title>Tahibacter sp., a new gammaproteobacterium isolated from the silt sample collected at pig farm.</title>
        <authorList>
            <person name="Chen H."/>
        </authorList>
    </citation>
    <scope>NUCLEOTIDE SEQUENCE</scope>
    <source>
        <strain evidence="1">P2K</strain>
    </source>
</reference>
<keyword evidence="2" id="KW-1185">Reference proteome</keyword>
<organism evidence="1 2">
    <name type="scientific">Tahibacter harae</name>
    <dbReference type="NCBI Taxonomy" id="2963937"/>
    <lineage>
        <taxon>Bacteria</taxon>
        <taxon>Pseudomonadati</taxon>
        <taxon>Pseudomonadota</taxon>
        <taxon>Gammaproteobacteria</taxon>
        <taxon>Lysobacterales</taxon>
        <taxon>Rhodanobacteraceae</taxon>
        <taxon>Tahibacter</taxon>
    </lineage>
</organism>
<dbReference type="EMBL" id="JANFQO010000016">
    <property type="protein sequence ID" value="MCQ4166352.1"/>
    <property type="molecule type" value="Genomic_DNA"/>
</dbReference>
<name>A0ABT1QVP5_9GAMM</name>
<comment type="caution">
    <text evidence="1">The sequence shown here is derived from an EMBL/GenBank/DDBJ whole genome shotgun (WGS) entry which is preliminary data.</text>
</comment>
<evidence type="ECO:0000313" key="2">
    <source>
        <dbReference type="Proteomes" id="UP001165498"/>
    </source>
</evidence>
<proteinExistence type="predicted"/>
<protein>
    <submittedName>
        <fullName evidence="1">Uncharacterized protein</fullName>
    </submittedName>
</protein>
<gene>
    <name evidence="1" type="ORF">NM961_16660</name>
</gene>
<sequence>MRSLIADVLAAYDPPRNALDLGQSPVVAQLGAQLETIVGRPLGFFAAFLFLVADTTLETVSSNPGRGWHVDSACSQVDGDCYNLWLPLYSSAAGTGVEVVAAADNAELYQCLGDPRLPLDILVRAGAPDLFAQLGADARTDLILIRRGSPQALFLSWDDLVLRRMENPTVGDAAVFRQADIHRGFHDAGIRIQLSLKYVDRAARQLEPGVPTAAARGLSKHGRLEAQLVRELLGVQAARLI</sequence>
<evidence type="ECO:0000313" key="1">
    <source>
        <dbReference type="EMBL" id="MCQ4166352.1"/>
    </source>
</evidence>
<dbReference type="Proteomes" id="UP001165498">
    <property type="component" value="Unassembled WGS sequence"/>
</dbReference>
<accession>A0ABT1QVP5</accession>